<evidence type="ECO:0000313" key="10">
    <source>
        <dbReference type="EMBL" id="KAK9887301.1"/>
    </source>
</evidence>
<evidence type="ECO:0000256" key="2">
    <source>
        <dbReference type="ARBA" id="ARBA00022723"/>
    </source>
</evidence>
<dbReference type="SMART" id="SM00355">
    <property type="entry name" value="ZnF_C2H2"/>
    <property type="match status" value="2"/>
</dbReference>
<dbReference type="GO" id="GO:0008270">
    <property type="term" value="F:zinc ion binding"/>
    <property type="evidence" value="ECO:0007669"/>
    <property type="project" value="UniProtKB-KW"/>
</dbReference>
<evidence type="ECO:0000313" key="11">
    <source>
        <dbReference type="Proteomes" id="UP001431783"/>
    </source>
</evidence>
<evidence type="ECO:0000256" key="5">
    <source>
        <dbReference type="ARBA" id="ARBA00022833"/>
    </source>
</evidence>
<dbReference type="GO" id="GO:0005634">
    <property type="term" value="C:nucleus"/>
    <property type="evidence" value="ECO:0007669"/>
    <property type="project" value="UniProtKB-SubCell"/>
</dbReference>
<name>A0AAW1V2R4_9CUCU</name>
<keyword evidence="5" id="KW-0862">Zinc</keyword>
<dbReference type="InterPro" id="IPR013087">
    <property type="entry name" value="Znf_C2H2_type"/>
</dbReference>
<feature type="domain" description="C2H2-type" evidence="9">
    <location>
        <begin position="79"/>
        <end position="106"/>
    </location>
</feature>
<dbReference type="EMBL" id="JARQZJ010000107">
    <property type="protein sequence ID" value="KAK9887301.1"/>
    <property type="molecule type" value="Genomic_DNA"/>
</dbReference>
<dbReference type="FunFam" id="3.30.160.60:FF:000446">
    <property type="entry name" value="Zinc finger protein"/>
    <property type="match status" value="1"/>
</dbReference>
<keyword evidence="2" id="KW-0479">Metal-binding</keyword>
<keyword evidence="11" id="KW-1185">Reference proteome</keyword>
<proteinExistence type="predicted"/>
<dbReference type="SUPFAM" id="SSF57667">
    <property type="entry name" value="beta-beta-alpha zinc fingers"/>
    <property type="match status" value="2"/>
</dbReference>
<gene>
    <name evidence="10" type="ORF">WA026_021609</name>
</gene>
<evidence type="ECO:0000256" key="8">
    <source>
        <dbReference type="PROSITE-ProRule" id="PRU00042"/>
    </source>
</evidence>
<organism evidence="10 11">
    <name type="scientific">Henosepilachna vigintioctopunctata</name>
    <dbReference type="NCBI Taxonomy" id="420089"/>
    <lineage>
        <taxon>Eukaryota</taxon>
        <taxon>Metazoa</taxon>
        <taxon>Ecdysozoa</taxon>
        <taxon>Arthropoda</taxon>
        <taxon>Hexapoda</taxon>
        <taxon>Insecta</taxon>
        <taxon>Pterygota</taxon>
        <taxon>Neoptera</taxon>
        <taxon>Endopterygota</taxon>
        <taxon>Coleoptera</taxon>
        <taxon>Polyphaga</taxon>
        <taxon>Cucujiformia</taxon>
        <taxon>Coccinelloidea</taxon>
        <taxon>Coccinellidae</taxon>
        <taxon>Epilachninae</taxon>
        <taxon>Epilachnini</taxon>
        <taxon>Henosepilachna</taxon>
    </lineage>
</organism>
<dbReference type="PANTHER" id="PTHR16515:SF49">
    <property type="entry name" value="GASTRULA ZINC FINGER PROTEIN XLCGF49.1-LIKE-RELATED"/>
    <property type="match status" value="1"/>
</dbReference>
<dbReference type="AlphaFoldDB" id="A0AAW1V2R4"/>
<dbReference type="GO" id="GO:0010468">
    <property type="term" value="P:regulation of gene expression"/>
    <property type="evidence" value="ECO:0007669"/>
    <property type="project" value="TreeGrafter"/>
</dbReference>
<evidence type="ECO:0000256" key="7">
    <source>
        <dbReference type="ARBA" id="ARBA00023242"/>
    </source>
</evidence>
<keyword evidence="7" id="KW-0539">Nucleus</keyword>
<keyword evidence="4 8" id="KW-0863">Zinc-finger</keyword>
<feature type="domain" description="C2H2-type" evidence="9">
    <location>
        <begin position="51"/>
        <end position="78"/>
    </location>
</feature>
<evidence type="ECO:0000259" key="9">
    <source>
        <dbReference type="PROSITE" id="PS50157"/>
    </source>
</evidence>
<dbReference type="FunFam" id="3.30.160.60:FF:000110">
    <property type="entry name" value="Zinc finger protein-like"/>
    <property type="match status" value="1"/>
</dbReference>
<comment type="caution">
    <text evidence="10">The sequence shown here is derived from an EMBL/GenBank/DDBJ whole genome shotgun (WGS) entry which is preliminary data.</text>
</comment>
<dbReference type="Proteomes" id="UP001431783">
    <property type="component" value="Unassembled WGS sequence"/>
</dbReference>
<evidence type="ECO:0000256" key="3">
    <source>
        <dbReference type="ARBA" id="ARBA00022737"/>
    </source>
</evidence>
<dbReference type="Gene3D" id="3.30.160.60">
    <property type="entry name" value="Classic Zinc Finger"/>
    <property type="match status" value="2"/>
</dbReference>
<protein>
    <recommendedName>
        <fullName evidence="9">C2H2-type domain-containing protein</fullName>
    </recommendedName>
</protein>
<dbReference type="Pfam" id="PF00096">
    <property type="entry name" value="zf-C2H2"/>
    <property type="match status" value="2"/>
</dbReference>
<dbReference type="InterPro" id="IPR050331">
    <property type="entry name" value="Zinc_finger"/>
</dbReference>
<evidence type="ECO:0000256" key="4">
    <source>
        <dbReference type="ARBA" id="ARBA00022771"/>
    </source>
</evidence>
<sequence>MGSVKESLSEFLKFKTAVEIVHQIGQLPDLVEGEVLLGNEEFYDTFETPDHTCTICEKSFSQKGNLIRPLRMHDGVKPFTCELCGHKFEQKANLKKHLDAHSDKKDFVRYERHEAFVQKANLIQHLKIH</sequence>
<evidence type="ECO:0000256" key="1">
    <source>
        <dbReference type="ARBA" id="ARBA00004123"/>
    </source>
</evidence>
<keyword evidence="6" id="KW-0238">DNA-binding</keyword>
<keyword evidence="3" id="KW-0677">Repeat</keyword>
<dbReference type="PROSITE" id="PS50157">
    <property type="entry name" value="ZINC_FINGER_C2H2_2"/>
    <property type="match status" value="2"/>
</dbReference>
<dbReference type="PANTHER" id="PTHR16515">
    <property type="entry name" value="PR DOMAIN ZINC FINGER PROTEIN"/>
    <property type="match status" value="1"/>
</dbReference>
<reference evidence="10 11" key="1">
    <citation type="submission" date="2023-03" db="EMBL/GenBank/DDBJ databases">
        <title>Genome insight into feeding habits of ladybird beetles.</title>
        <authorList>
            <person name="Li H.-S."/>
            <person name="Huang Y.-H."/>
            <person name="Pang H."/>
        </authorList>
    </citation>
    <scope>NUCLEOTIDE SEQUENCE [LARGE SCALE GENOMIC DNA]</scope>
    <source>
        <strain evidence="10">SYSU_2023b</strain>
        <tissue evidence="10">Whole body</tissue>
    </source>
</reference>
<accession>A0AAW1V2R4</accession>
<evidence type="ECO:0000256" key="6">
    <source>
        <dbReference type="ARBA" id="ARBA00023125"/>
    </source>
</evidence>
<dbReference type="GO" id="GO:0003677">
    <property type="term" value="F:DNA binding"/>
    <property type="evidence" value="ECO:0007669"/>
    <property type="project" value="UniProtKB-KW"/>
</dbReference>
<dbReference type="InterPro" id="IPR036236">
    <property type="entry name" value="Znf_C2H2_sf"/>
</dbReference>
<dbReference type="PROSITE" id="PS00028">
    <property type="entry name" value="ZINC_FINGER_C2H2_1"/>
    <property type="match status" value="1"/>
</dbReference>
<comment type="subcellular location">
    <subcellularLocation>
        <location evidence="1">Nucleus</location>
    </subcellularLocation>
</comment>